<dbReference type="PROSITE" id="PS00330">
    <property type="entry name" value="HEMOLYSIN_CALCIUM"/>
    <property type="match status" value="4"/>
</dbReference>
<dbReference type="InterPro" id="IPR001343">
    <property type="entry name" value="Hemolysn_Ca-bd"/>
</dbReference>
<dbReference type="RefSeq" id="WP_108221781.1">
    <property type="nucleotide sequence ID" value="NZ_QAOT01000017.1"/>
</dbReference>
<proteinExistence type="predicted"/>
<dbReference type="SMART" id="SM00187">
    <property type="entry name" value="INB"/>
    <property type="match status" value="1"/>
</dbReference>
<dbReference type="PRINTS" id="PR00313">
    <property type="entry name" value="CABNDNGRPT"/>
</dbReference>
<evidence type="ECO:0000259" key="4">
    <source>
        <dbReference type="PROSITE" id="PS50234"/>
    </source>
</evidence>
<dbReference type="SMART" id="SM00327">
    <property type="entry name" value="VWA"/>
    <property type="match status" value="1"/>
</dbReference>
<dbReference type="InterPro" id="IPR050557">
    <property type="entry name" value="RTX_toxin/Mannuronan_C5-epim"/>
</dbReference>
<feature type="region of interest" description="Disordered" evidence="3">
    <location>
        <begin position="687"/>
        <end position="743"/>
    </location>
</feature>
<keyword evidence="2" id="KW-0964">Secreted</keyword>
<dbReference type="Gene3D" id="2.150.10.10">
    <property type="entry name" value="Serralysin-like metalloprotease, C-terminal"/>
    <property type="match status" value="5"/>
</dbReference>
<dbReference type="Pfam" id="PF00362">
    <property type="entry name" value="Integrin_beta"/>
    <property type="match status" value="1"/>
</dbReference>
<keyword evidence="6" id="KW-1185">Reference proteome</keyword>
<dbReference type="PANTHER" id="PTHR38340">
    <property type="entry name" value="S-LAYER PROTEIN"/>
    <property type="match status" value="1"/>
</dbReference>
<name>A0A2T5JVP7_9RHOB</name>
<dbReference type="OrthoDB" id="733404at2"/>
<dbReference type="InterPro" id="IPR002035">
    <property type="entry name" value="VWF_A"/>
</dbReference>
<dbReference type="PROSITE" id="PS50234">
    <property type="entry name" value="VWFA"/>
    <property type="match status" value="1"/>
</dbReference>
<comment type="caution">
    <text evidence="5">The sequence shown here is derived from an EMBL/GenBank/DDBJ whole genome shotgun (WGS) entry which is preliminary data.</text>
</comment>
<protein>
    <submittedName>
        <fullName evidence="5">Ca2+-binding RTX toxin-like protein</fullName>
    </submittedName>
</protein>
<evidence type="ECO:0000313" key="5">
    <source>
        <dbReference type="EMBL" id="PTR14244.1"/>
    </source>
</evidence>
<evidence type="ECO:0000313" key="6">
    <source>
        <dbReference type="Proteomes" id="UP000244060"/>
    </source>
</evidence>
<reference evidence="5 6" key="1">
    <citation type="submission" date="2018-04" db="EMBL/GenBank/DDBJ databases">
        <title>Genomic Encyclopedia of Type Strains, Phase III (KMG-III): the genomes of soil and plant-associated and newly described type strains.</title>
        <authorList>
            <person name="Whitman W."/>
        </authorList>
    </citation>
    <scope>NUCLEOTIDE SEQUENCE [LARGE SCALE GENOMIC DNA]</scope>
    <source>
        <strain evidence="5 6">KA25</strain>
    </source>
</reference>
<dbReference type="InterPro" id="IPR036465">
    <property type="entry name" value="vWFA_dom_sf"/>
</dbReference>
<evidence type="ECO:0000256" key="1">
    <source>
        <dbReference type="ARBA" id="ARBA00004613"/>
    </source>
</evidence>
<comment type="subcellular location">
    <subcellularLocation>
        <location evidence="1">Secreted</location>
    </subcellularLocation>
</comment>
<gene>
    <name evidence="5" type="ORF">C8J28_11713</name>
</gene>
<evidence type="ECO:0000256" key="3">
    <source>
        <dbReference type="SAM" id="MobiDB-lite"/>
    </source>
</evidence>
<dbReference type="EMBL" id="QAOT01000017">
    <property type="protein sequence ID" value="PTR14244.1"/>
    <property type="molecule type" value="Genomic_DNA"/>
</dbReference>
<dbReference type="SUPFAM" id="SSF51120">
    <property type="entry name" value="beta-Roll"/>
    <property type="match status" value="6"/>
</dbReference>
<dbReference type="InterPro" id="IPR002369">
    <property type="entry name" value="Integrin_bsu_VWA"/>
</dbReference>
<feature type="domain" description="VWFA" evidence="4">
    <location>
        <begin position="804"/>
        <end position="1012"/>
    </location>
</feature>
<dbReference type="GO" id="GO:0005576">
    <property type="term" value="C:extracellular region"/>
    <property type="evidence" value="ECO:0007669"/>
    <property type="project" value="UniProtKB-SubCell"/>
</dbReference>
<dbReference type="InterPro" id="IPR018511">
    <property type="entry name" value="Hemolysin-typ_Ca-bd_CS"/>
</dbReference>
<dbReference type="Pfam" id="PF00353">
    <property type="entry name" value="HemolysinCabind"/>
    <property type="match status" value="10"/>
</dbReference>
<dbReference type="InterPro" id="IPR011049">
    <property type="entry name" value="Serralysin-like_metalloprot_C"/>
</dbReference>
<organism evidence="5 6">
    <name type="scientific">Cereibacter azotoformans</name>
    <dbReference type="NCBI Taxonomy" id="43057"/>
    <lineage>
        <taxon>Bacteria</taxon>
        <taxon>Pseudomonadati</taxon>
        <taxon>Pseudomonadota</taxon>
        <taxon>Alphaproteobacteria</taxon>
        <taxon>Rhodobacterales</taxon>
        <taxon>Paracoccaceae</taxon>
        <taxon>Cereibacter</taxon>
    </lineage>
</organism>
<dbReference type="SUPFAM" id="SSF53300">
    <property type="entry name" value="vWA-like"/>
    <property type="match status" value="1"/>
</dbReference>
<dbReference type="Gene3D" id="3.40.50.410">
    <property type="entry name" value="von Willebrand factor, type A domain"/>
    <property type="match status" value="1"/>
</dbReference>
<accession>A0A2T5JVP7</accession>
<dbReference type="PANTHER" id="PTHR38340:SF1">
    <property type="entry name" value="S-LAYER PROTEIN"/>
    <property type="match status" value="1"/>
</dbReference>
<dbReference type="Proteomes" id="UP000244060">
    <property type="component" value="Unassembled WGS sequence"/>
</dbReference>
<dbReference type="GO" id="GO:0005509">
    <property type="term" value="F:calcium ion binding"/>
    <property type="evidence" value="ECO:0007669"/>
    <property type="project" value="InterPro"/>
</dbReference>
<sequence>MTLSYVDPNSTTWTVSSYGQPSVSRLGYQGYDSGSSLSLALAGGSGSLWLSYGAATATATGHSVTATASSGGTSVTVVRQADVLSDGAGRYYMRMVETVTNTGTAPAALRLTVADNMYADSSTQLVRTSSGDTTYATSDDWYLTDHSYYGASYPKFGHVVAGGREADPALASRLDSDDFSTSYDLSLAAGASASVVHFVLVEPTEAAATALANSLATLPPHALAGLTPAQLASIVNYAVDVTSSTTVAGLQPYQVNLTLTGTAAINGTGNDRNNLLTGNDAANVLTGLDGNDTLDGRGGADRLVGGRGNDTYIVDNAGDVVVEIANQGIDTVRSSISYSIAASPYIENITLIGSAAINAIGNATDNLLIGNGAANILRGGEGNDTLNGGGGTDRLEGGAGNDTYIVDTTTDTIVDTGGVDTVQSSVSFSLAALGTIENLILTGRGHLTGTGNALANRITGTAGNNVIDGGLGNDTMIGGAGNDVYIVRDAGDVVVETASGGTDRIEAHVSVTLGANVENLVLRGSAGLNGTGNGLGNLLTGNAGNNRLAGLAGNDTLDGGAGRDTLDGGAGNDTYIVDTTADTILDSSGIDTVISSVSYSLAGRGGIENLTLSGTGHINATGNALDNVIVANAGNNRLDGGAGSDTASYAGAASGVTVSLAVTGAQATGGSGTDTLVNIENLEGSRHDDVLTGTSGANRLVGGAGNDRLTGGSGDDTLEGGAGNDTLVDTSGEDEMNGGAGNDTYVVSGTSGSVRIEDGSGTDTIDASRATGAVSIDLTPGGSSNINGRIVTLAAGGTVDVPLDVLFMQDCSGSFGDDVTTVRTLVPSVISSLNAIQADNRFGLASFIDKGEYVYRTDLRMSSSPAALSAALNALSIGSGGDAPESQLEALMQAALRSSEIGFRSESLRVAVVLTDARYHEAGDTSYVPNDGDTVLELEDYPTIAMVKSKLLASGIIPVFAVTSGNESHYQDLVRQLGVGTVVTLASDSSNLVAALSSGITEIAEARIENAIGSAYNDTLIGNALRNVLTGGRGNDTYHVQGVEDRVVEVAGGGTDLVVSTGSFVLGAHVEHLTLSGSEDIDATGNALANQLVGNAGNNRLDGKAGADRMVGGRGDDTYVVESAGDKVVEYGAGGNDTVVSSISYTLGSHVENLVLTGTAGLSGTGNDAANRLVGNAGANRLQGGAGDDELQGGAGADTLAGGSGSDTFVFALSSEGGDTITDFVSGVDRIGIVQSTFGGYLSDNFNYSTDQLNPASFITVASASAGYSKPYNETFIFRADTRTLYFDQDGAGSTYGEIALFTLSGSATLVASDIFGL</sequence>
<evidence type="ECO:0000256" key="2">
    <source>
        <dbReference type="ARBA" id="ARBA00022525"/>
    </source>
</evidence>